<reference evidence="2 3" key="1">
    <citation type="submission" date="2016-11" db="EMBL/GenBank/DDBJ databases">
        <title>Rahnella oryzae sp. nov., isolated from rice root.</title>
        <authorList>
            <person name="Zhang X.-X."/>
            <person name="Zhang J."/>
        </authorList>
    </citation>
    <scope>NUCLEOTIDE SEQUENCE [LARGE SCALE GENOMIC DNA]</scope>
    <source>
        <strain evidence="2 3">J11-6</strain>
    </source>
</reference>
<dbReference type="RefSeq" id="WP_076943090.1">
    <property type="nucleotide sequence ID" value="NZ_MOXD01000008.1"/>
</dbReference>
<name>A0A1S8CH43_9GAMM</name>
<evidence type="ECO:0000313" key="3">
    <source>
        <dbReference type="Proteomes" id="UP000216021"/>
    </source>
</evidence>
<dbReference type="InterPro" id="IPR046668">
    <property type="entry name" value="DUF6538"/>
</dbReference>
<evidence type="ECO:0000313" key="2">
    <source>
        <dbReference type="EMBL" id="OMQ21463.1"/>
    </source>
</evidence>
<dbReference type="Proteomes" id="UP000216021">
    <property type="component" value="Unassembled WGS sequence"/>
</dbReference>
<gene>
    <name evidence="2" type="ORF">BMI79_15400</name>
</gene>
<sequence>MSTMIQPTKNRFSVYILRKAVPRHLQGILNKREIKFTLDTKDVREAIERALAKIIQIDMMLRLAEKQLEAEESLTDADIEMIAGVWASRTMQNDERIRARYLVEDVLGGKTGMFHSPENDIIHDWLEDRERKPGYKSETWRAERDESICKLMTIELDEALEPYEMVSRSDHNLWQIAGFCPGPPFGI</sequence>
<dbReference type="AlphaFoldDB" id="A0A1S8CH43"/>
<protein>
    <recommendedName>
        <fullName evidence="1">DUF6538 domain-containing protein</fullName>
    </recommendedName>
</protein>
<feature type="domain" description="DUF6538" evidence="1">
    <location>
        <begin position="10"/>
        <end position="60"/>
    </location>
</feature>
<keyword evidence="3" id="KW-1185">Reference proteome</keyword>
<dbReference type="Pfam" id="PF20172">
    <property type="entry name" value="DUF6538"/>
    <property type="match status" value="1"/>
</dbReference>
<dbReference type="OrthoDB" id="9784724at2"/>
<comment type="caution">
    <text evidence="2">The sequence shown here is derived from an EMBL/GenBank/DDBJ whole genome shotgun (WGS) entry which is preliminary data.</text>
</comment>
<dbReference type="EMBL" id="MOXD01000008">
    <property type="protein sequence ID" value="OMQ21463.1"/>
    <property type="molecule type" value="Genomic_DNA"/>
</dbReference>
<organism evidence="2 3">
    <name type="scientific">Serratia oryzae</name>
    <dbReference type="NCBI Taxonomy" id="2034155"/>
    <lineage>
        <taxon>Bacteria</taxon>
        <taxon>Pseudomonadati</taxon>
        <taxon>Pseudomonadota</taxon>
        <taxon>Gammaproteobacteria</taxon>
        <taxon>Enterobacterales</taxon>
        <taxon>Yersiniaceae</taxon>
        <taxon>Serratia</taxon>
    </lineage>
</organism>
<proteinExistence type="predicted"/>
<accession>A0A1S8CH43</accession>
<evidence type="ECO:0000259" key="1">
    <source>
        <dbReference type="Pfam" id="PF20172"/>
    </source>
</evidence>